<dbReference type="Pfam" id="PF03544">
    <property type="entry name" value="TonB_C"/>
    <property type="match status" value="1"/>
</dbReference>
<comment type="caution">
    <text evidence="3">The sequence shown here is derived from an EMBL/GenBank/DDBJ whole genome shotgun (WGS) entry which is preliminary data.</text>
</comment>
<evidence type="ECO:0000259" key="2">
    <source>
        <dbReference type="Pfam" id="PF03544"/>
    </source>
</evidence>
<evidence type="ECO:0000256" key="1">
    <source>
        <dbReference type="SAM" id="Phobius"/>
    </source>
</evidence>
<accession>A0ABQ5UYR9</accession>
<reference evidence="3" key="2">
    <citation type="submission" date="2023-01" db="EMBL/GenBank/DDBJ databases">
        <title>Draft genome sequence of Algimonas porphyrae strain NBRC 108216.</title>
        <authorList>
            <person name="Sun Q."/>
            <person name="Mori K."/>
        </authorList>
    </citation>
    <scope>NUCLEOTIDE SEQUENCE</scope>
    <source>
        <strain evidence="3">NBRC 108216</strain>
    </source>
</reference>
<gene>
    <name evidence="3" type="ORF">GCM10007854_08550</name>
</gene>
<keyword evidence="1" id="KW-1133">Transmembrane helix</keyword>
<dbReference type="EMBL" id="BSNJ01000002">
    <property type="protein sequence ID" value="GLQ19900.1"/>
    <property type="molecule type" value="Genomic_DNA"/>
</dbReference>
<evidence type="ECO:0000313" key="4">
    <source>
        <dbReference type="Proteomes" id="UP001161390"/>
    </source>
</evidence>
<evidence type="ECO:0000313" key="3">
    <source>
        <dbReference type="EMBL" id="GLQ19900.1"/>
    </source>
</evidence>
<keyword evidence="1" id="KW-0472">Membrane</keyword>
<reference evidence="3" key="1">
    <citation type="journal article" date="2014" name="Int. J. Syst. Evol. Microbiol.">
        <title>Complete genome of a new Firmicutes species belonging to the dominant human colonic microbiota ('Ruminococcus bicirculans') reveals two chromosomes and a selective capacity to utilize plant glucans.</title>
        <authorList>
            <consortium name="NISC Comparative Sequencing Program"/>
            <person name="Wegmann U."/>
            <person name="Louis P."/>
            <person name="Goesmann A."/>
            <person name="Henrissat B."/>
            <person name="Duncan S.H."/>
            <person name="Flint H.J."/>
        </authorList>
    </citation>
    <scope>NUCLEOTIDE SEQUENCE</scope>
    <source>
        <strain evidence="3">NBRC 108216</strain>
    </source>
</reference>
<dbReference type="Proteomes" id="UP001161390">
    <property type="component" value="Unassembled WGS sequence"/>
</dbReference>
<name>A0ABQ5UYR9_9PROT</name>
<protein>
    <recommendedName>
        <fullName evidence="2">TonB C-terminal domain-containing protein</fullName>
    </recommendedName>
</protein>
<dbReference type="Gene3D" id="3.30.1150.10">
    <property type="match status" value="1"/>
</dbReference>
<feature type="transmembrane region" description="Helical" evidence="1">
    <location>
        <begin position="39"/>
        <end position="62"/>
    </location>
</feature>
<keyword evidence="1" id="KW-0812">Transmembrane</keyword>
<keyword evidence="4" id="KW-1185">Reference proteome</keyword>
<dbReference type="InterPro" id="IPR037682">
    <property type="entry name" value="TonB_C"/>
</dbReference>
<dbReference type="SUPFAM" id="SSF74653">
    <property type="entry name" value="TolA/TonB C-terminal domain"/>
    <property type="match status" value="1"/>
</dbReference>
<feature type="domain" description="TonB C-terminal" evidence="2">
    <location>
        <begin position="165"/>
        <end position="231"/>
    </location>
</feature>
<dbReference type="RefSeq" id="WP_284369980.1">
    <property type="nucleotide sequence ID" value="NZ_BSNJ01000002.1"/>
</dbReference>
<organism evidence="3 4">
    <name type="scientific">Algimonas porphyrae</name>
    <dbReference type="NCBI Taxonomy" id="1128113"/>
    <lineage>
        <taxon>Bacteria</taxon>
        <taxon>Pseudomonadati</taxon>
        <taxon>Pseudomonadota</taxon>
        <taxon>Alphaproteobacteria</taxon>
        <taxon>Maricaulales</taxon>
        <taxon>Robiginitomaculaceae</taxon>
        <taxon>Algimonas</taxon>
    </lineage>
</organism>
<sequence length="241" mass="26537">MSAAPLVLQMGQHIRPYKAATRSHETLSAAMSRHGSHAAFLPVLTGAAIITAGLFITMQTLISEDFRPQDKSARVAYDINPIIIDPPLRLDRRRPDPLKQVEIPPAPPMIGVPETGRPQETLVPVTHTPVHVPQLTFDFPTTLSPIDRDPEPIVRIPPAMPGLADRSGHCLITFDISGDGKPYNVAAQSCSQTLFRRAAVQAVSRWTYRPELVEGRPVARTGLRTRIVFNLTDEQGRLIPE</sequence>
<proteinExistence type="predicted"/>